<feature type="domain" description="Flagellar hook-associated protein 2 N-terminal" evidence="8">
    <location>
        <begin position="10"/>
        <end position="107"/>
    </location>
</feature>
<keyword evidence="4" id="KW-0175">Coiled coil</keyword>
<keyword evidence="10" id="KW-0966">Cell projection</keyword>
<reference evidence="10" key="1">
    <citation type="submission" date="2022-11" db="EMBL/GenBank/DDBJ databases">
        <title>Parathalassolutuus dongxingensis gen. nov., sp. nov., a novel member of family Oceanospirillaceae isolated from a coastal shrimp pond in Guangxi, China.</title>
        <authorList>
            <person name="Chen H."/>
        </authorList>
    </citation>
    <scope>NUCLEOTIDE SEQUENCE</scope>
    <source>
        <strain evidence="10">G-43</strain>
    </source>
</reference>
<evidence type="ECO:0000313" key="10">
    <source>
        <dbReference type="EMBL" id="MCY0967070.1"/>
    </source>
</evidence>
<dbReference type="EMBL" id="JAPNOA010000058">
    <property type="protein sequence ID" value="MCY0967070.1"/>
    <property type="molecule type" value="Genomic_DNA"/>
</dbReference>
<comment type="subcellular location">
    <subcellularLocation>
        <location evidence="1">Bacterial flagellum</location>
    </subcellularLocation>
</comment>
<name>A0A9X3IU71_9GAMM</name>
<protein>
    <recommendedName>
        <fullName evidence="7">Filament cap protein</fullName>
    </recommendedName>
    <alternativeName>
        <fullName evidence="6">Flagellar cap protein</fullName>
    </alternativeName>
</protein>
<keyword evidence="10" id="KW-0969">Cilium</keyword>
<dbReference type="GO" id="GO:0009421">
    <property type="term" value="C:bacterial-type flagellum filament cap"/>
    <property type="evidence" value="ECO:0007669"/>
    <property type="project" value="InterPro"/>
</dbReference>
<dbReference type="InterPro" id="IPR040026">
    <property type="entry name" value="FliD"/>
</dbReference>
<dbReference type="GO" id="GO:0071973">
    <property type="term" value="P:bacterial-type flagellum-dependent cell motility"/>
    <property type="evidence" value="ECO:0007669"/>
    <property type="project" value="TreeGrafter"/>
</dbReference>
<feature type="domain" description="Flagellar hook-associated protein 2 C-terminal" evidence="9">
    <location>
        <begin position="241"/>
        <end position="401"/>
    </location>
</feature>
<evidence type="ECO:0000256" key="4">
    <source>
        <dbReference type="ARBA" id="ARBA00023054"/>
    </source>
</evidence>
<evidence type="ECO:0000313" key="11">
    <source>
        <dbReference type="Proteomes" id="UP001150830"/>
    </source>
</evidence>
<feature type="domain" description="Flagellar hook-associated protein 2 C-terminal" evidence="9">
    <location>
        <begin position="1228"/>
        <end position="1298"/>
    </location>
</feature>
<comment type="similarity">
    <text evidence="2">Belongs to the FliD family.</text>
</comment>
<evidence type="ECO:0000259" key="8">
    <source>
        <dbReference type="Pfam" id="PF02465"/>
    </source>
</evidence>
<accession>A0A9X3IU71</accession>
<evidence type="ECO:0000256" key="6">
    <source>
        <dbReference type="ARBA" id="ARBA00033074"/>
    </source>
</evidence>
<keyword evidence="10" id="KW-0282">Flagellum</keyword>
<dbReference type="RefSeq" id="WP_283175275.1">
    <property type="nucleotide sequence ID" value="NZ_JAPNOA010000058.1"/>
</dbReference>
<organism evidence="10 11">
    <name type="scientific">Parathalassolituus penaei</name>
    <dbReference type="NCBI Taxonomy" id="2997323"/>
    <lineage>
        <taxon>Bacteria</taxon>
        <taxon>Pseudomonadati</taxon>
        <taxon>Pseudomonadota</taxon>
        <taxon>Gammaproteobacteria</taxon>
        <taxon>Oceanospirillales</taxon>
        <taxon>Oceanospirillaceae</taxon>
        <taxon>Parathalassolituus</taxon>
    </lineage>
</organism>
<dbReference type="Pfam" id="PF07195">
    <property type="entry name" value="FliD_C"/>
    <property type="match status" value="2"/>
</dbReference>
<dbReference type="InterPro" id="IPR010809">
    <property type="entry name" value="FliD_C"/>
</dbReference>
<evidence type="ECO:0000256" key="7">
    <source>
        <dbReference type="ARBA" id="ARBA00033192"/>
    </source>
</evidence>
<evidence type="ECO:0000256" key="2">
    <source>
        <dbReference type="ARBA" id="ARBA00009764"/>
    </source>
</evidence>
<dbReference type="PANTHER" id="PTHR30288:SF0">
    <property type="entry name" value="FLAGELLAR HOOK-ASSOCIATED PROTEIN 2"/>
    <property type="match status" value="1"/>
</dbReference>
<keyword evidence="5" id="KW-0975">Bacterial flagellum</keyword>
<evidence type="ECO:0000256" key="5">
    <source>
        <dbReference type="ARBA" id="ARBA00023143"/>
    </source>
</evidence>
<comment type="caution">
    <text evidence="10">The sequence shown here is derived from an EMBL/GenBank/DDBJ whole genome shotgun (WGS) entry which is preliminary data.</text>
</comment>
<sequence length="1317" mass="136502">MAIESLGIGSGVLTTDLVDKIISAEREATDLRLTNKMTLVEARITAYGEIQSQLSKISSAVSKLASPSLANATVATSSDESILTATTSTLADPGTYSVEVLNTAKAHSLATSSYSSFDEIIGTGKLVFTFGENSYDTAGNLTGQTLNTSRTGATITIDSSNRTLSGIRDAINKADMGVTASIINDGNGYRLLMTSDDTGKESAMRIQALDSSGNLLTDGLAALAFNPAQNSYTDMEQTSAGQDALLRVNGLNISRASNAVDEVIKGVTLNLKNADVGTSVTITVAPDTEQLQTNIQDFVTAYNDFKSFTDDLSKYDSANEQAGLLLGDSTVRSIQYQIRSMLSTPITGLTGSKYSSLTELGVSTDQYNDYLLTFDTTKFAAALTADRNAVASILAKSGSATDSQVTYVNDSINTKPGTYDLVITQLATQARYDGGSVGSLDFNSPVEIDESNDNFTINVNGKNAAVSLTRGSYSSGDELAREIALQINSNTTLSRNGYSVSVDYDSDAHSFNITSNKYGSESMVYFTSLDTNTANTLGFNKLGAGTYDGVALTTLNSDAFNGRGSRTLAGDRPVDEATGINFSTANATFSLAVNGGAAVAITVNQNASGKDLNADGVYGDRKDTLQAIQTAIDGSSLNGQVTASFDDNGYLRFTTIATGSSSSINITAVGSSASDLLLGLNASDGLQANGKDAGMSLSDPVSFRVQVDDIAGDSLVSVPAGTYHSGADLASALQAAIQSSVNADANLSSLISGAVSETGSRDISTTIDFSSAASGFRLNVSGVEQDVLINNSTGDNLADIQTALDSTFGAGVVTASLDGTGLQLSTVADGREQSLKVVSDGRGARSSSFANLDTGIDFSADPATFTLTVGGIDMAVAVNGNATEGGNNRDSNLAAIQEALDDALVNSGEFEAGDVLAKVDDSGNLYFETVSKNGVRTASTYGSGASIAISNLGGGASTLLGMAADTSTNGYDGFGLDTEKRVFGTDLDVTVDYIYDADKNLGSFNINIGGQARTIGFTDLDSTAISFFGLQDVSLYSAEIPTGQDVKGTINGVEAQGTGQFLKAVDGNVAATNGYYIANTTADFSSPVVLDDTNNRFSIKIDGVEAEIELTQPATYISGTALASALQTAINGNSAFKSEGISVKVEFTTDATSFAYNKLGIISASTGADSSVEITDISTEASSIFGFVKGIAEGERGSDAVGQVDDASGLRLKITGGDVGSRGTISYISGFADQLSDILDGILSGQNSVINTKLASLDKEKTSVETEQTRVDARISAQEARLKSQFAYNDLLVQSLNSTLDYIKAQFDALNASNSNN</sequence>
<dbReference type="Proteomes" id="UP001150830">
    <property type="component" value="Unassembled WGS sequence"/>
</dbReference>
<evidence type="ECO:0000256" key="1">
    <source>
        <dbReference type="ARBA" id="ARBA00004365"/>
    </source>
</evidence>
<dbReference type="InterPro" id="IPR003481">
    <property type="entry name" value="FliD_N"/>
</dbReference>
<dbReference type="GO" id="GO:0009424">
    <property type="term" value="C:bacterial-type flagellum hook"/>
    <property type="evidence" value="ECO:0007669"/>
    <property type="project" value="InterPro"/>
</dbReference>
<evidence type="ECO:0000259" key="9">
    <source>
        <dbReference type="Pfam" id="PF07195"/>
    </source>
</evidence>
<evidence type="ECO:0000256" key="3">
    <source>
        <dbReference type="ARBA" id="ARBA00011255"/>
    </source>
</evidence>
<dbReference type="GO" id="GO:0007155">
    <property type="term" value="P:cell adhesion"/>
    <property type="evidence" value="ECO:0007669"/>
    <property type="project" value="InterPro"/>
</dbReference>
<gene>
    <name evidence="10" type="primary">fliD</name>
    <name evidence="10" type="ORF">OUO13_17970</name>
</gene>
<proteinExistence type="inferred from homology"/>
<keyword evidence="11" id="KW-1185">Reference proteome</keyword>
<dbReference type="Pfam" id="PF02465">
    <property type="entry name" value="FliD_N"/>
    <property type="match status" value="1"/>
</dbReference>
<dbReference type="PANTHER" id="PTHR30288">
    <property type="entry name" value="FLAGELLAR CAP/ASSEMBLY PROTEIN FLID"/>
    <property type="match status" value="1"/>
</dbReference>
<comment type="subunit">
    <text evidence="3">Homopentamer.</text>
</comment>